<dbReference type="GO" id="GO:0045296">
    <property type="term" value="F:cadherin binding"/>
    <property type="evidence" value="ECO:0007669"/>
    <property type="project" value="TreeGrafter"/>
</dbReference>
<evidence type="ECO:0000259" key="6">
    <source>
        <dbReference type="PROSITE" id="PS50002"/>
    </source>
</evidence>
<dbReference type="Pfam" id="PF18373">
    <property type="entry name" value="Spectrin_2"/>
    <property type="match status" value="1"/>
</dbReference>
<dbReference type="GO" id="GO:0016020">
    <property type="term" value="C:membrane"/>
    <property type="evidence" value="ECO:0007669"/>
    <property type="project" value="TreeGrafter"/>
</dbReference>
<dbReference type="InterPro" id="IPR041615">
    <property type="entry name" value="Desmoplakin_SH3"/>
</dbReference>
<dbReference type="GO" id="GO:0005874">
    <property type="term" value="C:microtubule"/>
    <property type="evidence" value="ECO:0007669"/>
    <property type="project" value="TreeGrafter"/>
</dbReference>
<evidence type="ECO:0000313" key="8">
    <source>
        <dbReference type="Proteomes" id="UP000233556"/>
    </source>
</evidence>
<keyword evidence="2" id="KW-0597">Phosphoprotein</keyword>
<name>A0A2I0TQ43_LIMLA</name>
<dbReference type="GO" id="GO:0042060">
    <property type="term" value="P:wound healing"/>
    <property type="evidence" value="ECO:0007669"/>
    <property type="project" value="TreeGrafter"/>
</dbReference>
<dbReference type="OrthoDB" id="18740at2759"/>
<evidence type="ECO:0000256" key="2">
    <source>
        <dbReference type="ARBA" id="ARBA00022553"/>
    </source>
</evidence>
<dbReference type="GO" id="GO:0045104">
    <property type="term" value="P:intermediate filament cytoskeleton organization"/>
    <property type="evidence" value="ECO:0007669"/>
    <property type="project" value="InterPro"/>
</dbReference>
<proteinExistence type="predicted"/>
<dbReference type="Gene3D" id="2.30.30.40">
    <property type="entry name" value="SH3 Domains"/>
    <property type="match status" value="1"/>
</dbReference>
<sequence length="276" mass="31585">MPGKTPPLPCHQQPLLHPSFCQDEKEQLIQSKSSVASLVGRSKTIVQLRPRNPEHLVKSTIPIKAVCDYRQIEITICRNDECVLEDNSQRTKWKVISPTGNEAMVPSVCFLIPPPNKEAIEMANSRDSELFSVSDRLRLEEEVESSKEHIRQLLESMENEDKDETVARTYLSELKNIRLRLEECEQRLVSRIQSPSSARADGDTIQENTIRIAEQERMQEDLQRLQSDLRFISETCYSFLNKAPAGSSTPHLRSELDLVVNKMDQMYGLSSIYLDK</sequence>
<reference evidence="8" key="1">
    <citation type="submission" date="2017-11" db="EMBL/GenBank/DDBJ databases">
        <authorList>
            <person name="Lima N.C."/>
            <person name="Parody-Merino A.M."/>
            <person name="Battley P.F."/>
            <person name="Fidler A.E."/>
            <person name="Prosdocimi F."/>
        </authorList>
    </citation>
    <scope>NUCLEOTIDE SEQUENCE [LARGE SCALE GENOMIC DNA]</scope>
</reference>
<dbReference type="GO" id="GO:0015629">
    <property type="term" value="C:actin cytoskeleton"/>
    <property type="evidence" value="ECO:0007669"/>
    <property type="project" value="TreeGrafter"/>
</dbReference>
<accession>A0A2I0TQ43</accession>
<evidence type="ECO:0000256" key="3">
    <source>
        <dbReference type="ARBA" id="ARBA00022737"/>
    </source>
</evidence>
<gene>
    <name evidence="7" type="ORF">llap_13767</name>
</gene>
<dbReference type="GO" id="GO:0005198">
    <property type="term" value="F:structural molecule activity"/>
    <property type="evidence" value="ECO:0007669"/>
    <property type="project" value="TreeGrafter"/>
</dbReference>
<dbReference type="Proteomes" id="UP000233556">
    <property type="component" value="Unassembled WGS sequence"/>
</dbReference>
<dbReference type="InterPro" id="IPR001452">
    <property type="entry name" value="SH3_domain"/>
</dbReference>
<keyword evidence="5" id="KW-0175">Coiled coil</keyword>
<dbReference type="PANTHER" id="PTHR23169">
    <property type="entry name" value="ENVOPLAKIN"/>
    <property type="match status" value="1"/>
</dbReference>
<dbReference type="GO" id="GO:0005882">
    <property type="term" value="C:intermediate filament"/>
    <property type="evidence" value="ECO:0007669"/>
    <property type="project" value="TreeGrafter"/>
</dbReference>
<dbReference type="PANTHER" id="PTHR23169:SF25">
    <property type="entry name" value="MICROTUBULE-ACTIN CROSS-LINKING FACTOR 1, ISOFORMS 1_2_3_4_5"/>
    <property type="match status" value="1"/>
</dbReference>
<dbReference type="Pfam" id="PF17902">
    <property type="entry name" value="SH3_10"/>
    <property type="match status" value="1"/>
</dbReference>
<dbReference type="GO" id="GO:0051893">
    <property type="term" value="P:regulation of focal adhesion assembly"/>
    <property type="evidence" value="ECO:0007669"/>
    <property type="project" value="TreeGrafter"/>
</dbReference>
<dbReference type="GO" id="GO:0005737">
    <property type="term" value="C:cytoplasm"/>
    <property type="evidence" value="ECO:0007669"/>
    <property type="project" value="TreeGrafter"/>
</dbReference>
<feature type="domain" description="SH3" evidence="6">
    <location>
        <begin position="58"/>
        <end position="115"/>
    </location>
</feature>
<dbReference type="PROSITE" id="PS50002">
    <property type="entry name" value="SH3"/>
    <property type="match status" value="1"/>
</dbReference>
<dbReference type="FunFam" id="2.30.30.40:FF:000011">
    <property type="entry name" value="Microtubule-actin cross-linking factor 1"/>
    <property type="match status" value="1"/>
</dbReference>
<keyword evidence="8" id="KW-1185">Reference proteome</keyword>
<dbReference type="Pfam" id="PF21019">
    <property type="entry name" value="Spectrin_3"/>
    <property type="match status" value="1"/>
</dbReference>
<evidence type="ECO:0000313" key="7">
    <source>
        <dbReference type="EMBL" id="PKU35927.1"/>
    </source>
</evidence>
<keyword evidence="3" id="KW-0677">Repeat</keyword>
<dbReference type="GO" id="GO:0032886">
    <property type="term" value="P:regulation of microtubule-based process"/>
    <property type="evidence" value="ECO:0007669"/>
    <property type="project" value="TreeGrafter"/>
</dbReference>
<evidence type="ECO:0000256" key="1">
    <source>
        <dbReference type="ARBA" id="ARBA00022443"/>
    </source>
</evidence>
<dbReference type="Pfam" id="PF21097">
    <property type="entry name" value="SR_plectin_7"/>
    <property type="match status" value="1"/>
</dbReference>
<dbReference type="InterPro" id="IPR043197">
    <property type="entry name" value="Plakin"/>
</dbReference>
<evidence type="ECO:0000256" key="5">
    <source>
        <dbReference type="SAM" id="Coils"/>
    </source>
</evidence>
<evidence type="ECO:0000256" key="4">
    <source>
        <dbReference type="PROSITE-ProRule" id="PRU00192"/>
    </source>
</evidence>
<keyword evidence="1 4" id="KW-0728">SH3 domain</keyword>
<dbReference type="InterPro" id="IPR041573">
    <property type="entry name" value="Desmoplakin_Spectrin-like"/>
</dbReference>
<protein>
    <recommendedName>
        <fullName evidence="6">SH3 domain-containing protein</fullName>
    </recommendedName>
</protein>
<organism evidence="7 8">
    <name type="scientific">Limosa lapponica baueri</name>
    <dbReference type="NCBI Taxonomy" id="1758121"/>
    <lineage>
        <taxon>Eukaryota</taxon>
        <taxon>Metazoa</taxon>
        <taxon>Chordata</taxon>
        <taxon>Craniata</taxon>
        <taxon>Vertebrata</taxon>
        <taxon>Euteleostomi</taxon>
        <taxon>Archelosauria</taxon>
        <taxon>Archosauria</taxon>
        <taxon>Dinosauria</taxon>
        <taxon>Saurischia</taxon>
        <taxon>Theropoda</taxon>
        <taxon>Coelurosauria</taxon>
        <taxon>Aves</taxon>
        <taxon>Neognathae</taxon>
        <taxon>Neoaves</taxon>
        <taxon>Charadriiformes</taxon>
        <taxon>Scolopacidae</taxon>
        <taxon>Limosa</taxon>
    </lineage>
</organism>
<dbReference type="EMBL" id="KZ507958">
    <property type="protein sequence ID" value="PKU35927.1"/>
    <property type="molecule type" value="Genomic_DNA"/>
</dbReference>
<dbReference type="Gene3D" id="1.20.58.60">
    <property type="match status" value="1"/>
</dbReference>
<reference evidence="8" key="2">
    <citation type="submission" date="2017-12" db="EMBL/GenBank/DDBJ databases">
        <title>Genome sequence of the Bar-tailed Godwit (Limosa lapponica baueri).</title>
        <authorList>
            <person name="Lima N.C.B."/>
            <person name="Parody-Merino A.M."/>
            <person name="Battley P.F."/>
            <person name="Fidler A.E."/>
            <person name="Prosdocimi F."/>
        </authorList>
    </citation>
    <scope>NUCLEOTIDE SEQUENCE [LARGE SCALE GENOMIC DNA]</scope>
</reference>
<feature type="coiled-coil region" evidence="5">
    <location>
        <begin position="136"/>
        <end position="187"/>
    </location>
</feature>
<dbReference type="AlphaFoldDB" id="A0A2I0TQ43"/>